<accession>A0A6A6H3E6</accession>
<feature type="region of interest" description="Disordered" evidence="1">
    <location>
        <begin position="168"/>
        <end position="281"/>
    </location>
</feature>
<reference evidence="3" key="1">
    <citation type="journal article" date="2020" name="Stud. Mycol.">
        <title>101 Dothideomycetes genomes: a test case for predicting lifestyles and emergence of pathogens.</title>
        <authorList>
            <person name="Haridas S."/>
            <person name="Albert R."/>
            <person name="Binder M."/>
            <person name="Bloem J."/>
            <person name="Labutti K."/>
            <person name="Salamov A."/>
            <person name="Andreopoulos B."/>
            <person name="Baker S."/>
            <person name="Barry K."/>
            <person name="Bills G."/>
            <person name="Bluhm B."/>
            <person name="Cannon C."/>
            <person name="Castanera R."/>
            <person name="Culley D."/>
            <person name="Daum C."/>
            <person name="Ezra D."/>
            <person name="Gonzalez J."/>
            <person name="Henrissat B."/>
            <person name="Kuo A."/>
            <person name="Liang C."/>
            <person name="Lipzen A."/>
            <person name="Lutzoni F."/>
            <person name="Magnuson J."/>
            <person name="Mondo S."/>
            <person name="Nolan M."/>
            <person name="Ohm R."/>
            <person name="Pangilinan J."/>
            <person name="Park H.-J."/>
            <person name="Ramirez L."/>
            <person name="Alfaro M."/>
            <person name="Sun H."/>
            <person name="Tritt A."/>
            <person name="Yoshinaga Y."/>
            <person name="Zwiers L.-H."/>
            <person name="Turgeon B."/>
            <person name="Goodwin S."/>
            <person name="Spatafora J."/>
            <person name="Crous P."/>
            <person name="Grigoriev I."/>
        </authorList>
    </citation>
    <scope>NUCLEOTIDE SEQUENCE</scope>
    <source>
        <strain evidence="3">Tuck. ex Michener</strain>
    </source>
</reference>
<organism evidence="3 4">
    <name type="scientific">Viridothelium virens</name>
    <name type="common">Speckled blister lichen</name>
    <name type="synonym">Trypethelium virens</name>
    <dbReference type="NCBI Taxonomy" id="1048519"/>
    <lineage>
        <taxon>Eukaryota</taxon>
        <taxon>Fungi</taxon>
        <taxon>Dikarya</taxon>
        <taxon>Ascomycota</taxon>
        <taxon>Pezizomycotina</taxon>
        <taxon>Dothideomycetes</taxon>
        <taxon>Dothideomycetes incertae sedis</taxon>
        <taxon>Trypetheliales</taxon>
        <taxon>Trypetheliaceae</taxon>
        <taxon>Viridothelium</taxon>
    </lineage>
</organism>
<name>A0A6A6H3E6_VIRVR</name>
<feature type="compositionally biased region" description="Polar residues" evidence="1">
    <location>
        <begin position="506"/>
        <end position="521"/>
    </location>
</feature>
<feature type="compositionally biased region" description="Polar residues" evidence="1">
    <location>
        <begin position="422"/>
        <end position="433"/>
    </location>
</feature>
<protein>
    <recommendedName>
        <fullName evidence="2">DUF4048 domain-containing protein</fullName>
    </recommendedName>
</protein>
<feature type="compositionally biased region" description="Low complexity" evidence="1">
    <location>
        <begin position="44"/>
        <end position="58"/>
    </location>
</feature>
<feature type="compositionally biased region" description="Low complexity" evidence="1">
    <location>
        <begin position="376"/>
        <end position="410"/>
    </location>
</feature>
<feature type="region of interest" description="Disordered" evidence="1">
    <location>
        <begin position="23"/>
        <end position="73"/>
    </location>
</feature>
<feature type="compositionally biased region" description="Polar residues" evidence="1">
    <location>
        <begin position="249"/>
        <end position="258"/>
    </location>
</feature>
<sequence length="577" mass="62805">MESDISQAAQVAVEPAGVARILYSGGANSPKQPSPAEHLGSMASPTTSTQSRPSSSDTAAPKHDSAVELASDIRKPNRVSVSFPIQPSALGVEYASPGGRRASPSPLFDPTFAFPPQAARTPVPASRQPSPTDNGFLTALAAQERRVLELKEELHKAEQELDKLKRQWAAQESVKKRQDAHHVQPLRPLSTELGSPQDDDTNSSSAWTQKEMEKRKSIVASSKPTHRRVFSGSRHTRALSLLSPDKMNQKTFPSPTETKQPESPPRPPPVSRMNTAPDLLEQIRNTNTMDDITSPVSDTPKETFRLSRQMASDFKDGLWTFFEDLRQATVGDEGIVGPQPKTNRSSMKPPSKPTRNAEGPQKSHERKNSRPEKTRGASTRPSRPSTTTDTSPKTKSTSSPSRSLPVVPRRQSVDVWAKESAKSNPSGSPQSKVTGLRKKSQVPKQDALPVASDVEEPWDMWDTPEKRSTPRHPSSNPSQSSSTSTSTAATSSASAPGANVTEEQSRNTTPKGKRITATSAGQKDAIPWPTLQKLTPGNLKRTASNLMNEWERSITPPSADRKGSKEDYLSWPSPMNP</sequence>
<feature type="compositionally biased region" description="Basic and acidic residues" evidence="1">
    <location>
        <begin position="559"/>
        <end position="568"/>
    </location>
</feature>
<feature type="domain" description="DUF4048" evidence="2">
    <location>
        <begin position="235"/>
        <end position="475"/>
    </location>
</feature>
<feature type="compositionally biased region" description="Basic and acidic residues" evidence="1">
    <location>
        <begin position="361"/>
        <end position="375"/>
    </location>
</feature>
<dbReference type="Pfam" id="PF13257">
    <property type="entry name" value="DUF4048"/>
    <property type="match status" value="1"/>
</dbReference>
<feature type="compositionally biased region" description="Basic residues" evidence="1">
    <location>
        <begin position="224"/>
        <end position="237"/>
    </location>
</feature>
<evidence type="ECO:0000313" key="4">
    <source>
        <dbReference type="Proteomes" id="UP000800092"/>
    </source>
</evidence>
<dbReference type="InterPro" id="IPR025122">
    <property type="entry name" value="DUF4048"/>
</dbReference>
<gene>
    <name evidence="3" type="ORF">EV356DRAFT_505357</name>
</gene>
<feature type="compositionally biased region" description="Low complexity" evidence="1">
    <location>
        <begin position="473"/>
        <end position="496"/>
    </location>
</feature>
<evidence type="ECO:0000313" key="3">
    <source>
        <dbReference type="EMBL" id="KAF2232391.1"/>
    </source>
</evidence>
<evidence type="ECO:0000256" key="1">
    <source>
        <dbReference type="SAM" id="MobiDB-lite"/>
    </source>
</evidence>
<dbReference type="OrthoDB" id="4097086at2759"/>
<proteinExistence type="predicted"/>
<dbReference type="AlphaFoldDB" id="A0A6A6H3E6"/>
<keyword evidence="4" id="KW-1185">Reference proteome</keyword>
<feature type="region of interest" description="Disordered" evidence="1">
    <location>
        <begin position="94"/>
        <end position="135"/>
    </location>
</feature>
<dbReference type="EMBL" id="ML991816">
    <property type="protein sequence ID" value="KAF2232391.1"/>
    <property type="molecule type" value="Genomic_DNA"/>
</dbReference>
<feature type="region of interest" description="Disordered" evidence="1">
    <location>
        <begin position="330"/>
        <end position="577"/>
    </location>
</feature>
<feature type="compositionally biased region" description="Basic and acidic residues" evidence="1">
    <location>
        <begin position="60"/>
        <end position="73"/>
    </location>
</feature>
<feature type="compositionally biased region" description="Basic and acidic residues" evidence="1">
    <location>
        <begin position="173"/>
        <end position="182"/>
    </location>
</feature>
<dbReference type="Proteomes" id="UP000800092">
    <property type="component" value="Unassembled WGS sequence"/>
</dbReference>
<evidence type="ECO:0000259" key="2">
    <source>
        <dbReference type="Pfam" id="PF13257"/>
    </source>
</evidence>